<dbReference type="InterPro" id="IPR007138">
    <property type="entry name" value="ABM_dom"/>
</dbReference>
<dbReference type="Proteomes" id="UP001057998">
    <property type="component" value="Chromosome 2"/>
</dbReference>
<evidence type="ECO:0000259" key="1">
    <source>
        <dbReference type="PROSITE" id="PS51725"/>
    </source>
</evidence>
<keyword evidence="2" id="KW-0503">Monooxygenase</keyword>
<name>A0ABY5GLB7_9GAMM</name>
<dbReference type="PROSITE" id="PS51725">
    <property type="entry name" value="ABM"/>
    <property type="match status" value="1"/>
</dbReference>
<gene>
    <name evidence="2" type="ORF">NNL38_23185</name>
</gene>
<organism evidence="2 3">
    <name type="scientific">Photobacterium atrarenae</name>
    <dbReference type="NCBI Taxonomy" id="865757"/>
    <lineage>
        <taxon>Bacteria</taxon>
        <taxon>Pseudomonadati</taxon>
        <taxon>Pseudomonadota</taxon>
        <taxon>Gammaproteobacteria</taxon>
        <taxon>Vibrionales</taxon>
        <taxon>Vibrionaceae</taxon>
        <taxon>Photobacterium</taxon>
    </lineage>
</organism>
<dbReference type="Gene3D" id="3.30.70.100">
    <property type="match status" value="1"/>
</dbReference>
<dbReference type="RefSeq" id="WP_255391242.1">
    <property type="nucleotide sequence ID" value="NZ_CP101509.1"/>
</dbReference>
<dbReference type="SUPFAM" id="SSF54909">
    <property type="entry name" value="Dimeric alpha+beta barrel"/>
    <property type="match status" value="1"/>
</dbReference>
<dbReference type="GO" id="GO:0004497">
    <property type="term" value="F:monooxygenase activity"/>
    <property type="evidence" value="ECO:0007669"/>
    <property type="project" value="UniProtKB-KW"/>
</dbReference>
<evidence type="ECO:0000313" key="2">
    <source>
        <dbReference type="EMBL" id="UTV29909.1"/>
    </source>
</evidence>
<feature type="domain" description="ABM" evidence="1">
    <location>
        <begin position="3"/>
        <end position="91"/>
    </location>
</feature>
<accession>A0ABY5GLB7</accession>
<sequence length="96" mass="10956">MSVRVTLNCQLKPGRFQTLLSFLEDNLPNVRSFKGNLQVSVLFDEGNNEMLLDEEWLTVESHQAYLSFINSNGVLEELSSFLSSPPIIKYFDKAEI</sequence>
<reference evidence="2" key="1">
    <citation type="submission" date="2022-07" db="EMBL/GenBank/DDBJ databases">
        <title>Genome sequencing of Photobacterium atrarenae GJH2-4.</title>
        <authorList>
            <person name="Park S.-J."/>
        </authorList>
    </citation>
    <scope>NUCLEOTIDE SEQUENCE</scope>
    <source>
        <strain evidence="2">GJH2-4</strain>
    </source>
</reference>
<proteinExistence type="predicted"/>
<keyword evidence="2" id="KW-0560">Oxidoreductase</keyword>
<dbReference type="EMBL" id="CP101509">
    <property type="protein sequence ID" value="UTV29909.1"/>
    <property type="molecule type" value="Genomic_DNA"/>
</dbReference>
<protein>
    <submittedName>
        <fullName evidence="2">Antibiotic biosynthesis monooxygenase</fullName>
    </submittedName>
</protein>
<dbReference type="InterPro" id="IPR011008">
    <property type="entry name" value="Dimeric_a/b-barrel"/>
</dbReference>
<evidence type="ECO:0000313" key="3">
    <source>
        <dbReference type="Proteomes" id="UP001057998"/>
    </source>
</evidence>
<keyword evidence="3" id="KW-1185">Reference proteome</keyword>